<comment type="caution">
    <text evidence="7">Lacks conserved residue(s) required for the propagation of feature annotation.</text>
</comment>
<comment type="cofactor">
    <cofactor evidence="7">
        <name>Mg(2+)</name>
        <dbReference type="ChEBI" id="CHEBI:18420"/>
    </cofactor>
    <text evidence="7">Binds 1 Mg(2+) ion per subunit.</text>
</comment>
<comment type="similarity">
    <text evidence="1 7">Belongs to the HAM1 NTPase family.</text>
</comment>
<sequence length="218" mass="22413">MSRRLVLATGNPHKVAELAALVRAAGLPLTVCSARSLGPAPEVVEDQGSFEAHARLKALEIAGWLRGRGEPGDTLVLADDSGICVDALDGAPGVDSAYFAGPESDDAANNARLVAELAARGLTSSPAHYVCVLALTRIDAAPDGLRLFTGRWDGEVRASPRGSGGFGYDPYFWPAGSARSSAELPPAEKNAQSHRGRATALLLAVLAGEDGTSAGSRG</sequence>
<evidence type="ECO:0000313" key="8">
    <source>
        <dbReference type="EMBL" id="MDC0673098.1"/>
    </source>
</evidence>
<dbReference type="InterPro" id="IPR002637">
    <property type="entry name" value="RdgB/HAM1"/>
</dbReference>
<evidence type="ECO:0000256" key="7">
    <source>
        <dbReference type="HAMAP-Rule" id="MF_01405"/>
    </source>
</evidence>
<comment type="catalytic activity">
    <reaction evidence="7">
        <text>ITP + H2O = IMP + diphosphate + H(+)</text>
        <dbReference type="Rhea" id="RHEA:29399"/>
        <dbReference type="ChEBI" id="CHEBI:15377"/>
        <dbReference type="ChEBI" id="CHEBI:15378"/>
        <dbReference type="ChEBI" id="CHEBI:33019"/>
        <dbReference type="ChEBI" id="CHEBI:58053"/>
        <dbReference type="ChEBI" id="CHEBI:61402"/>
        <dbReference type="EC" id="3.6.1.66"/>
    </reaction>
</comment>
<keyword evidence="3 7" id="KW-0547">Nucleotide-binding</keyword>
<dbReference type="PANTHER" id="PTHR11067">
    <property type="entry name" value="INOSINE TRIPHOSPHATE PYROPHOSPHATASE/HAM1 PROTEIN"/>
    <property type="match status" value="1"/>
</dbReference>
<keyword evidence="2 7" id="KW-0479">Metal-binding</keyword>
<accession>A0ABT5BHD4</accession>
<evidence type="ECO:0000256" key="1">
    <source>
        <dbReference type="ARBA" id="ARBA00008023"/>
    </source>
</evidence>
<dbReference type="PANTHER" id="PTHR11067:SF9">
    <property type="entry name" value="INOSINE TRIPHOSPHATE PYROPHOSPHATASE"/>
    <property type="match status" value="1"/>
</dbReference>
<gene>
    <name evidence="8" type="ORF">POL58_35425</name>
</gene>
<reference evidence="8 9" key="1">
    <citation type="submission" date="2022-11" db="EMBL/GenBank/DDBJ databases">
        <title>Minimal conservation of predation-associated metabolite biosynthetic gene clusters underscores biosynthetic potential of Myxococcota including descriptions for ten novel species: Archangium lansinium sp. nov., Myxococcus landrumus sp. nov., Nannocystis bai.</title>
        <authorList>
            <person name="Ahearne A."/>
            <person name="Stevens C."/>
            <person name="Dowd S."/>
        </authorList>
    </citation>
    <scope>NUCLEOTIDE SEQUENCE [LARGE SCALE GENOMIC DNA]</scope>
    <source>
        <strain evidence="8 9">NCELM</strain>
    </source>
</reference>
<evidence type="ECO:0000256" key="2">
    <source>
        <dbReference type="ARBA" id="ARBA00022723"/>
    </source>
</evidence>
<dbReference type="InterPro" id="IPR020922">
    <property type="entry name" value="dITP/XTP_pyrophosphatase"/>
</dbReference>
<feature type="active site" description="Proton acceptor" evidence="7">
    <location>
        <position position="80"/>
    </location>
</feature>
<evidence type="ECO:0000256" key="5">
    <source>
        <dbReference type="ARBA" id="ARBA00022842"/>
    </source>
</evidence>
<dbReference type="CDD" id="cd00515">
    <property type="entry name" value="HAM1"/>
    <property type="match status" value="1"/>
</dbReference>
<dbReference type="InterPro" id="IPR029001">
    <property type="entry name" value="ITPase-like_fam"/>
</dbReference>
<evidence type="ECO:0000256" key="3">
    <source>
        <dbReference type="ARBA" id="ARBA00022741"/>
    </source>
</evidence>
<feature type="binding site" evidence="7">
    <location>
        <begin position="9"/>
        <end position="14"/>
    </location>
    <ligand>
        <name>substrate</name>
    </ligand>
</feature>
<name>A0ABT5BHD4_9BACT</name>
<evidence type="ECO:0000313" key="9">
    <source>
        <dbReference type="Proteomes" id="UP001217838"/>
    </source>
</evidence>
<keyword evidence="5 7" id="KW-0460">Magnesium</keyword>
<dbReference type="SUPFAM" id="SSF52972">
    <property type="entry name" value="ITPase-like"/>
    <property type="match status" value="1"/>
</dbReference>
<dbReference type="EC" id="3.6.1.66" evidence="7"/>
<feature type="binding site" evidence="7">
    <location>
        <position position="189"/>
    </location>
    <ligand>
        <name>substrate</name>
    </ligand>
</feature>
<keyword evidence="4 7" id="KW-0378">Hydrolase</keyword>
<protein>
    <recommendedName>
        <fullName evidence="7">dITP/XTP pyrophosphatase</fullName>
        <ecNumber evidence="7">3.6.1.66</ecNumber>
    </recommendedName>
    <alternativeName>
        <fullName evidence="7">Non-canonical purine NTP pyrophosphatase</fullName>
    </alternativeName>
    <alternativeName>
        <fullName evidence="7">Non-standard purine NTP pyrophosphatase</fullName>
    </alternativeName>
    <alternativeName>
        <fullName evidence="7">Nucleoside-triphosphate diphosphatase</fullName>
    </alternativeName>
    <alternativeName>
        <fullName evidence="7">Nucleoside-triphosphate pyrophosphatase</fullName>
        <shortName evidence="7">NTPase</shortName>
    </alternativeName>
</protein>
<feature type="binding site" evidence="7">
    <location>
        <position position="81"/>
    </location>
    <ligand>
        <name>substrate</name>
    </ligand>
</feature>
<evidence type="ECO:0000256" key="4">
    <source>
        <dbReference type="ARBA" id="ARBA00022801"/>
    </source>
</evidence>
<comment type="subunit">
    <text evidence="7">Homodimer.</text>
</comment>
<comment type="catalytic activity">
    <reaction evidence="7">
        <text>dITP + H2O = dIMP + diphosphate + H(+)</text>
        <dbReference type="Rhea" id="RHEA:28342"/>
        <dbReference type="ChEBI" id="CHEBI:15377"/>
        <dbReference type="ChEBI" id="CHEBI:15378"/>
        <dbReference type="ChEBI" id="CHEBI:33019"/>
        <dbReference type="ChEBI" id="CHEBI:61194"/>
        <dbReference type="ChEBI" id="CHEBI:61382"/>
        <dbReference type="EC" id="3.6.1.66"/>
    </reaction>
</comment>
<dbReference type="RefSeq" id="WP_272005618.1">
    <property type="nucleotide sequence ID" value="NZ_JAQNDN010000021.1"/>
</dbReference>
<feature type="binding site" evidence="7">
    <location>
        <begin position="166"/>
        <end position="169"/>
    </location>
    <ligand>
        <name>substrate</name>
    </ligand>
</feature>
<organism evidence="8 9">
    <name type="scientific">Nannocystis radixulma</name>
    <dbReference type="NCBI Taxonomy" id="2995305"/>
    <lineage>
        <taxon>Bacteria</taxon>
        <taxon>Pseudomonadati</taxon>
        <taxon>Myxococcota</taxon>
        <taxon>Polyangia</taxon>
        <taxon>Nannocystales</taxon>
        <taxon>Nannocystaceae</taxon>
        <taxon>Nannocystis</taxon>
    </lineage>
</organism>
<comment type="catalytic activity">
    <reaction evidence="7">
        <text>XTP + H2O = XMP + diphosphate + H(+)</text>
        <dbReference type="Rhea" id="RHEA:28610"/>
        <dbReference type="ChEBI" id="CHEBI:15377"/>
        <dbReference type="ChEBI" id="CHEBI:15378"/>
        <dbReference type="ChEBI" id="CHEBI:33019"/>
        <dbReference type="ChEBI" id="CHEBI:57464"/>
        <dbReference type="ChEBI" id="CHEBI:61314"/>
        <dbReference type="EC" id="3.6.1.66"/>
    </reaction>
</comment>
<dbReference type="Gene3D" id="3.90.950.10">
    <property type="match status" value="1"/>
</dbReference>
<keyword evidence="9" id="KW-1185">Reference proteome</keyword>
<dbReference type="HAMAP" id="MF_01405">
    <property type="entry name" value="Non_canon_purine_NTPase"/>
    <property type="match status" value="1"/>
</dbReference>
<feature type="binding site" evidence="7">
    <location>
        <position position="80"/>
    </location>
    <ligand>
        <name>Mg(2+)</name>
        <dbReference type="ChEBI" id="CHEBI:18420"/>
    </ligand>
</feature>
<dbReference type="Pfam" id="PF01725">
    <property type="entry name" value="Ham1p_like"/>
    <property type="match status" value="1"/>
</dbReference>
<feature type="binding site" evidence="7">
    <location>
        <begin position="194"/>
        <end position="195"/>
    </location>
    <ligand>
        <name>substrate</name>
    </ligand>
</feature>
<keyword evidence="6 7" id="KW-0546">Nucleotide metabolism</keyword>
<dbReference type="EMBL" id="JAQNDN010000021">
    <property type="protein sequence ID" value="MDC0673098.1"/>
    <property type="molecule type" value="Genomic_DNA"/>
</dbReference>
<comment type="caution">
    <text evidence="8">The sequence shown here is derived from an EMBL/GenBank/DDBJ whole genome shotgun (WGS) entry which is preliminary data.</text>
</comment>
<evidence type="ECO:0000256" key="6">
    <source>
        <dbReference type="ARBA" id="ARBA00023080"/>
    </source>
</evidence>
<comment type="function">
    <text evidence="7">Pyrophosphatase that catalyzes the hydrolysis of nucleoside triphosphates to their monophosphate derivatives, with a high preference for the non-canonical purine nucleotides XTP (xanthosine triphosphate), dITP (deoxyinosine triphosphate) and ITP. Seems to function as a house-cleaning enzyme that removes non-canonical purine nucleotides from the nucleotide pool, thus preventing their incorporation into DNA/RNA and avoiding chromosomal lesions.</text>
</comment>
<dbReference type="Proteomes" id="UP001217838">
    <property type="component" value="Unassembled WGS sequence"/>
</dbReference>
<proteinExistence type="inferred from homology"/>